<evidence type="ECO:0000313" key="2">
    <source>
        <dbReference type="EMBL" id="EOA94573.1"/>
    </source>
</evidence>
<evidence type="ECO:0000313" key="3">
    <source>
        <dbReference type="Proteomes" id="UP000296049"/>
    </source>
</evidence>
<evidence type="ECO:0000256" key="1">
    <source>
        <dbReference type="SAM" id="SignalP"/>
    </source>
</evidence>
<gene>
    <name evidence="2" type="ORF">Anapl_07863</name>
</gene>
<dbReference type="Proteomes" id="UP000296049">
    <property type="component" value="Unassembled WGS sequence"/>
</dbReference>
<keyword evidence="3" id="KW-1185">Reference proteome</keyword>
<name>R0KMZ2_ANAPL</name>
<dbReference type="EMBL" id="KB744699">
    <property type="protein sequence ID" value="EOA94573.1"/>
    <property type="molecule type" value="Genomic_DNA"/>
</dbReference>
<feature type="chain" id="PRO_5004354288" evidence="1">
    <location>
        <begin position="27"/>
        <end position="144"/>
    </location>
</feature>
<protein>
    <submittedName>
        <fullName evidence="2">Uncharacterized protein</fullName>
    </submittedName>
</protein>
<dbReference type="AlphaFoldDB" id="R0KMZ2"/>
<feature type="signal peptide" evidence="1">
    <location>
        <begin position="1"/>
        <end position="26"/>
    </location>
</feature>
<accession>R0KMZ2</accession>
<organism evidence="2 3">
    <name type="scientific">Anas platyrhynchos</name>
    <name type="common">Mallard</name>
    <name type="synonym">Anas boschas</name>
    <dbReference type="NCBI Taxonomy" id="8839"/>
    <lineage>
        <taxon>Eukaryota</taxon>
        <taxon>Metazoa</taxon>
        <taxon>Chordata</taxon>
        <taxon>Craniata</taxon>
        <taxon>Vertebrata</taxon>
        <taxon>Euteleostomi</taxon>
        <taxon>Archelosauria</taxon>
        <taxon>Archosauria</taxon>
        <taxon>Dinosauria</taxon>
        <taxon>Saurischia</taxon>
        <taxon>Theropoda</taxon>
        <taxon>Coelurosauria</taxon>
        <taxon>Aves</taxon>
        <taxon>Neognathae</taxon>
        <taxon>Galloanserae</taxon>
        <taxon>Anseriformes</taxon>
        <taxon>Anatidae</taxon>
        <taxon>Anatinae</taxon>
        <taxon>Anas</taxon>
    </lineage>
</organism>
<sequence>MLAGAGGVRGAAALALALARLRLSLASVGIPFADNGLTPDLVSRRFGGTETFSYNLCEGLKQPLHWHTAFSQVGADGKNLWDHQGSQLPFQPHTRRAFPIQALQKWLCFLTPTVCCHHSVALPEAALPEAATSALSDMVCTCSV</sequence>
<keyword evidence="1" id="KW-0732">Signal</keyword>
<reference evidence="3" key="1">
    <citation type="journal article" date="2013" name="Nat. Genet.">
        <title>The duck genome and transcriptome provide insight into an avian influenza virus reservoir species.</title>
        <authorList>
            <person name="Huang Y."/>
            <person name="Li Y."/>
            <person name="Burt D.W."/>
            <person name="Chen H."/>
            <person name="Zhang Y."/>
            <person name="Qian W."/>
            <person name="Kim H."/>
            <person name="Gan S."/>
            <person name="Zhao Y."/>
            <person name="Li J."/>
            <person name="Yi K."/>
            <person name="Feng H."/>
            <person name="Zhu P."/>
            <person name="Li B."/>
            <person name="Liu Q."/>
            <person name="Fairley S."/>
            <person name="Magor K.E."/>
            <person name="Du Z."/>
            <person name="Hu X."/>
            <person name="Goodman L."/>
            <person name="Tafer H."/>
            <person name="Vignal A."/>
            <person name="Lee T."/>
            <person name="Kim K.W."/>
            <person name="Sheng Z."/>
            <person name="An Y."/>
            <person name="Searle S."/>
            <person name="Herrero J."/>
            <person name="Groenen M.A."/>
            <person name="Crooijmans R.P."/>
            <person name="Faraut T."/>
            <person name="Cai Q."/>
            <person name="Webster R.G."/>
            <person name="Aldridge J.R."/>
            <person name="Warren W.C."/>
            <person name="Bartschat S."/>
            <person name="Kehr S."/>
            <person name="Marz M."/>
            <person name="Stadler P.F."/>
            <person name="Smith J."/>
            <person name="Kraus R.H."/>
            <person name="Zhao Y."/>
            <person name="Ren L."/>
            <person name="Fei J."/>
            <person name="Morisson M."/>
            <person name="Kaiser P."/>
            <person name="Griffin D.K."/>
            <person name="Rao M."/>
            <person name="Pitel F."/>
            <person name="Wang J."/>
            <person name="Li N."/>
        </authorList>
    </citation>
    <scope>NUCLEOTIDE SEQUENCE [LARGE SCALE GENOMIC DNA]</scope>
</reference>
<proteinExistence type="predicted"/>